<evidence type="ECO:0000313" key="5">
    <source>
        <dbReference type="Proteomes" id="UP000183639"/>
    </source>
</evidence>
<dbReference type="SUPFAM" id="SSF46785">
    <property type="entry name" value="Winged helix' DNA-binding domain"/>
    <property type="match status" value="1"/>
</dbReference>
<sequence>MDKKDLRKHNLQKVRQALRALKQATKPQLAERTGLSAMTVNTLVKLLQEGGEVELLEDFRPSASEEGGRPARQYRYLADRRLALTLCFYEEAGENQMEVNIENLLGDTVFAERVACPEVSPAYLLAAIRRYQGQYPQLALVMMGLPGVEVDGMMAVVDYPALKGVRLREQLEASTGLPVCLVNDINAAVSGYGMTLGQAARQETVVGIYWPRNYPPGAGILLNGELYKGRDGLAGEISCLFDRGQYQPAAISAAQVAEKIVSFVRFWNPHGMVLYLEGIAPEQEAEIRKLCVASLPERFLPELILGRQLREDYRRGIHALAGAYLEKCERNGAKV</sequence>
<dbReference type="OrthoDB" id="6501901at2"/>
<dbReference type="InterPro" id="IPR000600">
    <property type="entry name" value="ROK"/>
</dbReference>
<dbReference type="PANTHER" id="PTHR18964:SF149">
    <property type="entry name" value="BIFUNCTIONAL UDP-N-ACETYLGLUCOSAMINE 2-EPIMERASE_N-ACETYLMANNOSAMINE KINASE"/>
    <property type="match status" value="1"/>
</dbReference>
<gene>
    <name evidence="4" type="ORF">SAMN04487861_12246</name>
</gene>
<evidence type="ECO:0000256" key="1">
    <source>
        <dbReference type="ARBA" id="ARBA00002486"/>
    </source>
</evidence>
<dbReference type="SUPFAM" id="SSF53067">
    <property type="entry name" value="Actin-like ATPase domain"/>
    <property type="match status" value="1"/>
</dbReference>
<dbReference type="Gene3D" id="1.10.10.10">
    <property type="entry name" value="Winged helix-like DNA-binding domain superfamily/Winged helix DNA-binding domain"/>
    <property type="match status" value="1"/>
</dbReference>
<dbReference type="Pfam" id="PF00480">
    <property type="entry name" value="ROK"/>
    <property type="match status" value="1"/>
</dbReference>
<evidence type="ECO:0000256" key="2">
    <source>
        <dbReference type="ARBA" id="ARBA00006479"/>
    </source>
</evidence>
<dbReference type="EMBL" id="FOQK01000022">
    <property type="protein sequence ID" value="SFI22957.1"/>
    <property type="molecule type" value="Genomic_DNA"/>
</dbReference>
<dbReference type="Gene3D" id="3.30.420.40">
    <property type="match status" value="2"/>
</dbReference>
<dbReference type="InterPro" id="IPR036388">
    <property type="entry name" value="WH-like_DNA-bd_sf"/>
</dbReference>
<reference evidence="4 5" key="1">
    <citation type="submission" date="2016-10" db="EMBL/GenBank/DDBJ databases">
        <authorList>
            <person name="de Groot N.N."/>
        </authorList>
    </citation>
    <scope>NUCLEOTIDE SEQUENCE [LARGE SCALE GENOMIC DNA]</scope>
    <source>
        <strain evidence="4 5">Z108</strain>
    </source>
</reference>
<accession>A0A1I3GHP7</accession>
<dbReference type="PANTHER" id="PTHR18964">
    <property type="entry name" value="ROK (REPRESSOR, ORF, KINASE) FAMILY"/>
    <property type="match status" value="1"/>
</dbReference>
<organism evidence="4 5">
    <name type="scientific">Selenomonas ruminantium</name>
    <dbReference type="NCBI Taxonomy" id="971"/>
    <lineage>
        <taxon>Bacteria</taxon>
        <taxon>Bacillati</taxon>
        <taxon>Bacillota</taxon>
        <taxon>Negativicutes</taxon>
        <taxon>Selenomonadales</taxon>
        <taxon>Selenomonadaceae</taxon>
        <taxon>Selenomonas</taxon>
    </lineage>
</organism>
<dbReference type="InterPro" id="IPR036390">
    <property type="entry name" value="WH_DNA-bd_sf"/>
</dbReference>
<protein>
    <submittedName>
        <fullName evidence="4">ROK family protein</fullName>
    </submittedName>
</protein>
<dbReference type="InterPro" id="IPR043129">
    <property type="entry name" value="ATPase_NBD"/>
</dbReference>
<dbReference type="Proteomes" id="UP000183639">
    <property type="component" value="Unassembled WGS sequence"/>
</dbReference>
<evidence type="ECO:0000313" key="4">
    <source>
        <dbReference type="EMBL" id="SFI22957.1"/>
    </source>
</evidence>
<comment type="similarity">
    <text evidence="2">Belongs to the ROK (NagC/XylR) family.</text>
</comment>
<proteinExistence type="inferred from homology"/>
<keyword evidence="3" id="KW-0119">Carbohydrate metabolism</keyword>
<dbReference type="GO" id="GO:0042732">
    <property type="term" value="P:D-xylose metabolic process"/>
    <property type="evidence" value="ECO:0007669"/>
    <property type="project" value="UniProtKB-KW"/>
</dbReference>
<keyword evidence="3" id="KW-0859">Xylose metabolism</keyword>
<dbReference type="CDD" id="cd23763">
    <property type="entry name" value="ASKHA_ATPase_ROK"/>
    <property type="match status" value="1"/>
</dbReference>
<dbReference type="AlphaFoldDB" id="A0A1I3GHP7"/>
<evidence type="ECO:0000256" key="3">
    <source>
        <dbReference type="ARBA" id="ARBA00022629"/>
    </source>
</evidence>
<dbReference type="RefSeq" id="WP_075445017.1">
    <property type="nucleotide sequence ID" value="NZ_FOQK01000022.1"/>
</dbReference>
<comment type="function">
    <text evidence="1">Transcriptional repressor of xylose-utilizing enzymes.</text>
</comment>
<name>A0A1I3GHP7_SELRU</name>